<gene>
    <name evidence="2" type="ORF">ELY38_02555</name>
</gene>
<keyword evidence="3" id="KW-1185">Reference proteome</keyword>
<keyword evidence="1" id="KW-0175">Coiled coil</keyword>
<evidence type="ECO:0000313" key="2">
    <source>
        <dbReference type="EMBL" id="RUR34490.1"/>
    </source>
</evidence>
<dbReference type="OrthoDB" id="6167913at2"/>
<reference evidence="2 3" key="1">
    <citation type="submission" date="2018-12" db="EMBL/GenBank/DDBJ databases">
        <title>three novel Halomonas strain isolated from plants.</title>
        <authorList>
            <person name="Sun C."/>
        </authorList>
    </citation>
    <scope>NUCLEOTIDE SEQUENCE [LARGE SCALE GENOMIC DNA]</scope>
    <source>
        <strain evidence="2 3">JCM 18142</strain>
    </source>
</reference>
<sequence>MKPSVFERHMQTGIQVLLVALILWAGTELVQIGRQSAVLEERLATQGLTLHQMREELRSWNDTYYRKVDAQRELNEIESRIDNLDTRVSALESVR</sequence>
<name>A0A433KYA6_9GAMM</name>
<evidence type="ECO:0000256" key="1">
    <source>
        <dbReference type="SAM" id="Coils"/>
    </source>
</evidence>
<dbReference type="AlphaFoldDB" id="A0A433KYA6"/>
<accession>A0A433KYA6</accession>
<dbReference type="RefSeq" id="WP_127059935.1">
    <property type="nucleotide sequence ID" value="NZ_RZHF01000004.1"/>
</dbReference>
<protein>
    <submittedName>
        <fullName evidence="2">Uncharacterized protein</fullName>
    </submittedName>
</protein>
<comment type="caution">
    <text evidence="2">The sequence shown here is derived from an EMBL/GenBank/DDBJ whole genome shotgun (WGS) entry which is preliminary data.</text>
</comment>
<evidence type="ECO:0000313" key="3">
    <source>
        <dbReference type="Proteomes" id="UP000287023"/>
    </source>
</evidence>
<organism evidence="2 3">
    <name type="scientific">Vreelandella nanhaiensis</name>
    <dbReference type="NCBI Taxonomy" id="1258546"/>
    <lineage>
        <taxon>Bacteria</taxon>
        <taxon>Pseudomonadati</taxon>
        <taxon>Pseudomonadota</taxon>
        <taxon>Gammaproteobacteria</taxon>
        <taxon>Oceanospirillales</taxon>
        <taxon>Halomonadaceae</taxon>
        <taxon>Vreelandella</taxon>
    </lineage>
</organism>
<proteinExistence type="predicted"/>
<feature type="coiled-coil region" evidence="1">
    <location>
        <begin position="67"/>
        <end position="94"/>
    </location>
</feature>
<dbReference type="Proteomes" id="UP000287023">
    <property type="component" value="Unassembled WGS sequence"/>
</dbReference>
<dbReference type="EMBL" id="RZHF01000004">
    <property type="protein sequence ID" value="RUR34490.1"/>
    <property type="molecule type" value="Genomic_DNA"/>
</dbReference>